<evidence type="ECO:0000256" key="3">
    <source>
        <dbReference type="ARBA" id="ARBA00022989"/>
    </source>
</evidence>
<evidence type="ECO:0000256" key="5">
    <source>
        <dbReference type="ARBA" id="ARBA00038359"/>
    </source>
</evidence>
<dbReference type="RefSeq" id="XP_018068833.1">
    <property type="nucleotide sequence ID" value="XM_018220129.1"/>
</dbReference>
<keyword evidence="2 7" id="KW-0812">Transmembrane</keyword>
<dbReference type="InterPro" id="IPR049326">
    <property type="entry name" value="Rhodopsin_dom_fungi"/>
</dbReference>
<dbReference type="EMBL" id="KQ947420">
    <property type="protein sequence ID" value="KUJ14478.1"/>
    <property type="molecule type" value="Genomic_DNA"/>
</dbReference>
<feature type="transmembrane region" description="Helical" evidence="7">
    <location>
        <begin position="51"/>
        <end position="72"/>
    </location>
</feature>
<evidence type="ECO:0000256" key="2">
    <source>
        <dbReference type="ARBA" id="ARBA00022692"/>
    </source>
</evidence>
<dbReference type="AlphaFoldDB" id="A0A194X2S5"/>
<sequence length="376" mass="41844">MASTASAGPVDRSRQSAMIAVSVIFTFFGLAALILRLIGRFVITRRLGPDDWFMVAGMIFTLGYLIEILYGLKWNIGLHGSEDSLNDAVHLLQIVYSIQLTYNTVIYLVKTSIVVFYLRLATVDSSLRKSSLAVAAFLTLFYISSQTTTTLQCLPVQSNWDLVGKYTKKCINTEVYFYVLAVLNIIVDIVILALPINTLKDMKRGTRDKVVLFILFGVGGFSSISSIIRLYTIKVFTDSKDPFWDGVPINIWSMIEINVAVICASVPAMKPLFTKSIRDRAVTQRTQRSYNHQMMPLSGEERSGSALRSGRFRDRKEPTYSAHATGGTMGGSEEHIVGKLGGIEYEREFTVEESYIGSSKVLPQAKLSSSEKSMRS</sequence>
<dbReference type="STRING" id="149040.A0A194X2S5"/>
<feature type="transmembrane region" description="Helical" evidence="7">
    <location>
        <begin position="251"/>
        <end position="269"/>
    </location>
</feature>
<evidence type="ECO:0000256" key="7">
    <source>
        <dbReference type="SAM" id="Phobius"/>
    </source>
</evidence>
<dbReference type="PANTHER" id="PTHR33048:SF123">
    <property type="entry name" value="INTEGRAL MEMBRANE PROTEIN"/>
    <property type="match status" value="1"/>
</dbReference>
<keyword evidence="4 7" id="KW-0472">Membrane</keyword>
<gene>
    <name evidence="9" type="ORF">LY89DRAFT_736511</name>
</gene>
<protein>
    <recommendedName>
        <fullName evidence="8">Rhodopsin domain-containing protein</fullName>
    </recommendedName>
</protein>
<evidence type="ECO:0000256" key="4">
    <source>
        <dbReference type="ARBA" id="ARBA00023136"/>
    </source>
</evidence>
<feature type="region of interest" description="Disordered" evidence="6">
    <location>
        <begin position="297"/>
        <end position="333"/>
    </location>
</feature>
<evidence type="ECO:0000313" key="10">
    <source>
        <dbReference type="Proteomes" id="UP000070700"/>
    </source>
</evidence>
<proteinExistence type="inferred from homology"/>
<feature type="transmembrane region" description="Helical" evidence="7">
    <location>
        <begin position="210"/>
        <end position="231"/>
    </location>
</feature>
<dbReference type="GO" id="GO:0016020">
    <property type="term" value="C:membrane"/>
    <property type="evidence" value="ECO:0007669"/>
    <property type="project" value="UniProtKB-SubCell"/>
</dbReference>
<feature type="transmembrane region" description="Helical" evidence="7">
    <location>
        <begin position="132"/>
        <end position="155"/>
    </location>
</feature>
<dbReference type="Proteomes" id="UP000070700">
    <property type="component" value="Unassembled WGS sequence"/>
</dbReference>
<comment type="subcellular location">
    <subcellularLocation>
        <location evidence="1">Membrane</location>
        <topology evidence="1">Multi-pass membrane protein</topology>
    </subcellularLocation>
</comment>
<feature type="domain" description="Rhodopsin" evidence="8">
    <location>
        <begin position="35"/>
        <end position="274"/>
    </location>
</feature>
<dbReference type="InterPro" id="IPR052337">
    <property type="entry name" value="SAT4-like"/>
</dbReference>
<keyword evidence="3 7" id="KW-1133">Transmembrane helix</keyword>
<evidence type="ECO:0000256" key="6">
    <source>
        <dbReference type="SAM" id="MobiDB-lite"/>
    </source>
</evidence>
<feature type="transmembrane region" description="Helical" evidence="7">
    <location>
        <begin position="175"/>
        <end position="198"/>
    </location>
</feature>
<dbReference type="InParanoid" id="A0A194X2S5"/>
<feature type="transmembrane region" description="Helical" evidence="7">
    <location>
        <begin position="17"/>
        <end position="39"/>
    </location>
</feature>
<evidence type="ECO:0000313" key="9">
    <source>
        <dbReference type="EMBL" id="KUJ14478.1"/>
    </source>
</evidence>
<feature type="transmembrane region" description="Helical" evidence="7">
    <location>
        <begin position="100"/>
        <end position="120"/>
    </location>
</feature>
<comment type="similarity">
    <text evidence="5">Belongs to the SAT4 family.</text>
</comment>
<keyword evidence="10" id="KW-1185">Reference proteome</keyword>
<reference evidence="9 10" key="1">
    <citation type="submission" date="2015-10" db="EMBL/GenBank/DDBJ databases">
        <title>Full genome of DAOMC 229536 Phialocephala scopiformis, a fungal endophyte of spruce producing the potent anti-insectan compound rugulosin.</title>
        <authorList>
            <consortium name="DOE Joint Genome Institute"/>
            <person name="Walker A.K."/>
            <person name="Frasz S.L."/>
            <person name="Seifert K.A."/>
            <person name="Miller J.D."/>
            <person name="Mondo S.J."/>
            <person name="Labutti K."/>
            <person name="Lipzen A."/>
            <person name="Dockter R."/>
            <person name="Kennedy M."/>
            <person name="Grigoriev I.V."/>
            <person name="Spatafora J.W."/>
        </authorList>
    </citation>
    <scope>NUCLEOTIDE SEQUENCE [LARGE SCALE GENOMIC DNA]</scope>
    <source>
        <strain evidence="9 10">CBS 120377</strain>
    </source>
</reference>
<dbReference type="PANTHER" id="PTHR33048">
    <property type="entry name" value="PTH11-LIKE INTEGRAL MEMBRANE PROTEIN (AFU_ORTHOLOGUE AFUA_5G11245)"/>
    <property type="match status" value="1"/>
</dbReference>
<dbReference type="OrthoDB" id="3648173at2759"/>
<organism evidence="9 10">
    <name type="scientific">Mollisia scopiformis</name>
    <name type="common">Conifer needle endophyte fungus</name>
    <name type="synonym">Phialocephala scopiformis</name>
    <dbReference type="NCBI Taxonomy" id="149040"/>
    <lineage>
        <taxon>Eukaryota</taxon>
        <taxon>Fungi</taxon>
        <taxon>Dikarya</taxon>
        <taxon>Ascomycota</taxon>
        <taxon>Pezizomycotina</taxon>
        <taxon>Leotiomycetes</taxon>
        <taxon>Helotiales</taxon>
        <taxon>Mollisiaceae</taxon>
        <taxon>Mollisia</taxon>
    </lineage>
</organism>
<dbReference type="Pfam" id="PF20684">
    <property type="entry name" value="Fung_rhodopsin"/>
    <property type="match status" value="1"/>
</dbReference>
<dbReference type="GeneID" id="28829855"/>
<name>A0A194X2S5_MOLSC</name>
<accession>A0A194X2S5</accession>
<evidence type="ECO:0000256" key="1">
    <source>
        <dbReference type="ARBA" id="ARBA00004141"/>
    </source>
</evidence>
<evidence type="ECO:0000259" key="8">
    <source>
        <dbReference type="Pfam" id="PF20684"/>
    </source>
</evidence>
<dbReference type="KEGG" id="psco:LY89DRAFT_736511"/>